<organism evidence="1 2">
    <name type="scientific">Fontibacillus panacisegetis</name>
    <dbReference type="NCBI Taxonomy" id="670482"/>
    <lineage>
        <taxon>Bacteria</taxon>
        <taxon>Bacillati</taxon>
        <taxon>Bacillota</taxon>
        <taxon>Bacilli</taxon>
        <taxon>Bacillales</taxon>
        <taxon>Paenibacillaceae</taxon>
        <taxon>Fontibacillus</taxon>
    </lineage>
</organism>
<gene>
    <name evidence="1" type="ORF">SAMN04488542_11936</name>
</gene>
<dbReference type="AlphaFoldDB" id="A0A1G7PPK7"/>
<protein>
    <submittedName>
        <fullName evidence="1">Uncharacterized protein</fullName>
    </submittedName>
</protein>
<evidence type="ECO:0000313" key="2">
    <source>
        <dbReference type="Proteomes" id="UP000198972"/>
    </source>
</evidence>
<proteinExistence type="predicted"/>
<reference evidence="1 2" key="1">
    <citation type="submission" date="2016-10" db="EMBL/GenBank/DDBJ databases">
        <authorList>
            <person name="de Groot N.N."/>
        </authorList>
    </citation>
    <scope>NUCLEOTIDE SEQUENCE [LARGE SCALE GENOMIC DNA]</scope>
    <source>
        <strain evidence="1 2">DSM 28129</strain>
    </source>
</reference>
<dbReference type="STRING" id="670482.SAMN04488542_11936"/>
<sequence>MRKMYNDVGLYAQDDTKGLYPSIGILPVHG</sequence>
<dbReference type="EMBL" id="FNBG01000019">
    <property type="protein sequence ID" value="SDF87529.1"/>
    <property type="molecule type" value="Genomic_DNA"/>
</dbReference>
<accession>A0A1G7PPK7</accession>
<name>A0A1G7PPK7_9BACL</name>
<dbReference type="Proteomes" id="UP000198972">
    <property type="component" value="Unassembled WGS sequence"/>
</dbReference>
<evidence type="ECO:0000313" key="1">
    <source>
        <dbReference type="EMBL" id="SDF87529.1"/>
    </source>
</evidence>
<keyword evidence="2" id="KW-1185">Reference proteome</keyword>